<evidence type="ECO:0000313" key="2">
    <source>
        <dbReference type="EMBL" id="CAK7924202.1"/>
    </source>
</evidence>
<dbReference type="Proteomes" id="UP001162060">
    <property type="component" value="Unassembled WGS sequence"/>
</dbReference>
<gene>
    <name evidence="2" type="ORF">PM001_LOCUS9352</name>
</gene>
<evidence type="ECO:0000256" key="1">
    <source>
        <dbReference type="SAM" id="MobiDB-lite"/>
    </source>
</evidence>
<accession>A0AAV1TSE9</accession>
<organism evidence="2 3">
    <name type="scientific">Peronospora matthiolae</name>
    <dbReference type="NCBI Taxonomy" id="2874970"/>
    <lineage>
        <taxon>Eukaryota</taxon>
        <taxon>Sar</taxon>
        <taxon>Stramenopiles</taxon>
        <taxon>Oomycota</taxon>
        <taxon>Peronosporomycetes</taxon>
        <taxon>Peronosporales</taxon>
        <taxon>Peronosporaceae</taxon>
        <taxon>Peronospora</taxon>
    </lineage>
</organism>
<protein>
    <recommendedName>
        <fullName evidence="4">Polyketide synthase</fullName>
    </recommendedName>
</protein>
<proteinExistence type="predicted"/>
<feature type="region of interest" description="Disordered" evidence="1">
    <location>
        <begin position="60"/>
        <end position="104"/>
    </location>
</feature>
<evidence type="ECO:0000313" key="3">
    <source>
        <dbReference type="Proteomes" id="UP001162060"/>
    </source>
</evidence>
<reference evidence="2" key="1">
    <citation type="submission" date="2024-01" db="EMBL/GenBank/DDBJ databases">
        <authorList>
            <person name="Webb A."/>
        </authorList>
    </citation>
    <scope>NUCLEOTIDE SEQUENCE</scope>
    <source>
        <strain evidence="2">Pm1</strain>
    </source>
</reference>
<evidence type="ECO:0008006" key="4">
    <source>
        <dbReference type="Google" id="ProtNLM"/>
    </source>
</evidence>
<dbReference type="AlphaFoldDB" id="A0AAV1TSE9"/>
<feature type="compositionally biased region" description="Polar residues" evidence="1">
    <location>
        <begin position="60"/>
        <end position="71"/>
    </location>
</feature>
<comment type="caution">
    <text evidence="2">The sequence shown here is derived from an EMBL/GenBank/DDBJ whole genome shotgun (WGS) entry which is preliminary data.</text>
</comment>
<dbReference type="EMBL" id="CAKLBY020000073">
    <property type="protein sequence ID" value="CAK7924202.1"/>
    <property type="molecule type" value="Genomic_DNA"/>
</dbReference>
<name>A0AAV1TSE9_9STRA</name>
<sequence>MQVASEADVLSTNPFAFRGFVSPPPYSTVQLATGQMHPDARICGDPSRRWCLAASIANSQLGGSSTHSTGQPIFGIGRRESTSRPLNQKSARPDAASRSPSVELLRLRSDRELNGPTGFVVETRLSTPSSIHPAHDTCV</sequence>